<dbReference type="InterPro" id="IPR027417">
    <property type="entry name" value="P-loop_NTPase"/>
</dbReference>
<dbReference type="PATRIC" id="fig|1122241.3.peg.2428"/>
<dbReference type="Gene3D" id="3.40.50.300">
    <property type="entry name" value="P-loop containing nucleotide triphosphate hydrolases"/>
    <property type="match status" value="2"/>
</dbReference>
<organism evidence="1 2">
    <name type="scientific">Moorella mulderi DSM 14980</name>
    <dbReference type="NCBI Taxonomy" id="1122241"/>
    <lineage>
        <taxon>Bacteria</taxon>
        <taxon>Bacillati</taxon>
        <taxon>Bacillota</taxon>
        <taxon>Clostridia</taxon>
        <taxon>Neomoorellales</taxon>
        <taxon>Neomoorellaceae</taxon>
        <taxon>Neomoorella</taxon>
    </lineage>
</organism>
<dbReference type="AlphaFoldDB" id="A0A151AV49"/>
<protein>
    <submittedName>
        <fullName evidence="1">AAA-like domain protein</fullName>
    </submittedName>
</protein>
<keyword evidence="2" id="KW-1185">Reference proteome</keyword>
<evidence type="ECO:0000313" key="1">
    <source>
        <dbReference type="EMBL" id="KYH31544.1"/>
    </source>
</evidence>
<dbReference type="SUPFAM" id="SSF52540">
    <property type="entry name" value="P-loop containing nucleoside triphosphate hydrolases"/>
    <property type="match status" value="1"/>
</dbReference>
<gene>
    <name evidence="1" type="ORF">MOMUL_22840</name>
</gene>
<dbReference type="EMBL" id="LTBC01000010">
    <property type="protein sequence ID" value="KYH31544.1"/>
    <property type="molecule type" value="Genomic_DNA"/>
</dbReference>
<dbReference type="Proteomes" id="UP000075670">
    <property type="component" value="Unassembled WGS sequence"/>
</dbReference>
<reference evidence="1 2" key="1">
    <citation type="submission" date="2016-02" db="EMBL/GenBank/DDBJ databases">
        <title>Genome sequence of Moorella mulderi DSM 14980.</title>
        <authorList>
            <person name="Poehlein A."/>
            <person name="Daniel R."/>
        </authorList>
    </citation>
    <scope>NUCLEOTIDE SEQUENCE [LARGE SCALE GENOMIC DNA]</scope>
    <source>
        <strain evidence="1 2">DSM 14980</strain>
    </source>
</reference>
<accession>A0A151AV49</accession>
<proteinExistence type="predicted"/>
<dbReference type="Pfam" id="PF12846">
    <property type="entry name" value="AAA_10"/>
    <property type="match status" value="1"/>
</dbReference>
<comment type="caution">
    <text evidence="1">The sequence shown here is derived from an EMBL/GenBank/DDBJ whole genome shotgun (WGS) entry which is preliminary data.</text>
</comment>
<name>A0A151AV49_9FIRM</name>
<evidence type="ECO:0000313" key="2">
    <source>
        <dbReference type="Proteomes" id="UP000075670"/>
    </source>
</evidence>
<sequence>MMKFPLIAFKNNIVFNNQGEAYAVYRLKGEAYNHLPLAERQMVIKRLEESFYGYEGKGQILLLCEELRLDEGGYLAAAGVSYDLPREVALEASRHARSVRQALSYGARRRRRYLVLQLRLDPQLDDIKTLLAEARDLALGTFLRSEKWLLSPRRLQEALEAEKELYHRIRNITAGRADFGDLDFIIRRNTHRVGVLPPPLPSRNAGRFTPALISAFSDGCLLEEHPSYIAITEGNDETHYQVFITFPDLPKSIPETGAEWLASLDINEAAIDAVVHFRVTRPFKAKKATESRRRFLRGQIEEALRGRDEPSLDEEYGLTEGRFLESKIQAGQPLAAMAVTLAVAGKDLKQVRATAARTIERYTSSGYRAVRPVGDQIKCLYSFLPGAPPAAPLIECDPGFIAAAGPHISLETGDGKGFFLGWSGAAPVWWRPGYAARELGRSNAVFITGGLGGGKSMTIKTMGYFIRLAGGVLFVIDPKKNEYRAYERLFPIKRIDLSPSGDQELNPFMLAADERRAKGIALDFLSIALNLRDDNDVRRVAVSQAVERVAARPPAERNLQACLEELNRMAREKTHPQVAREAGQCALLLESLRDGSLGHLVFGKGRENEIAPVTVVSLQGLPLPRTAQNLLAGRITESERQGLGMLYLAAAMAREVAFSLPAQVIKGQIFDEVWMLAGISEGARLLDELIRMGARSYNAIPILATQNASDVASMQTIKNNVSYILCFRAQDKSEIRSNIELLGADVEEEEGKKGAGLANLFRSLESGWCLMKDALGRIGQVYIDPRPEYLLQVFDTTPGKQGEEIKSG</sequence>